<evidence type="ECO:0000256" key="1">
    <source>
        <dbReference type="ARBA" id="ARBA00004141"/>
    </source>
</evidence>
<comment type="pathway">
    <text evidence="2 14">Lipid metabolism; fatty acid biosynthesis.</text>
</comment>
<feature type="transmembrane region" description="Helical" evidence="14">
    <location>
        <begin position="138"/>
        <end position="158"/>
    </location>
</feature>
<evidence type="ECO:0000313" key="16">
    <source>
        <dbReference type="Proteomes" id="UP000267821"/>
    </source>
</evidence>
<evidence type="ECO:0000313" key="15">
    <source>
        <dbReference type="EMBL" id="RPB29770.1"/>
    </source>
</evidence>
<dbReference type="PANTHER" id="PTHR11035">
    <property type="entry name" value="VERY-LONG-CHAIN (3R)-3-HYDROXYACYL-COA DEHYDRATASE"/>
    <property type="match status" value="1"/>
</dbReference>
<dbReference type="AlphaFoldDB" id="A0A3N4M401"/>
<evidence type="ECO:0000256" key="14">
    <source>
        <dbReference type="RuleBase" id="RU363109"/>
    </source>
</evidence>
<evidence type="ECO:0000256" key="4">
    <source>
        <dbReference type="ARBA" id="ARBA00013122"/>
    </source>
</evidence>
<dbReference type="InterPro" id="IPR007482">
    <property type="entry name" value="Tyr_Pase-like_PTPLA"/>
</dbReference>
<dbReference type="Pfam" id="PF04387">
    <property type="entry name" value="PTPLA"/>
    <property type="match status" value="1"/>
</dbReference>
<keyword evidence="14" id="KW-0256">Endoplasmic reticulum</keyword>
<dbReference type="UniPathway" id="UPA00094"/>
<evidence type="ECO:0000256" key="13">
    <source>
        <dbReference type="ARBA" id="ARBA00036671"/>
    </source>
</evidence>
<keyword evidence="12 14" id="KW-0456">Lyase</keyword>
<dbReference type="GO" id="GO:0102158">
    <property type="term" value="F:very-long-chain (3R)-3-hydroxyacyl-CoA dehydratase activity"/>
    <property type="evidence" value="ECO:0007669"/>
    <property type="project" value="UniProtKB-EC"/>
</dbReference>
<dbReference type="GO" id="GO:0005789">
    <property type="term" value="C:endoplasmic reticulum membrane"/>
    <property type="evidence" value="ECO:0007669"/>
    <property type="project" value="UniProtKB-SubCell"/>
</dbReference>
<comment type="catalytic activity">
    <reaction evidence="13 14">
        <text>a very-long-chain (3R)-3-hydroxyacyl-CoA = a very-long-chain (2E)-enoyl-CoA + H2O</text>
        <dbReference type="Rhea" id="RHEA:45812"/>
        <dbReference type="ChEBI" id="CHEBI:15377"/>
        <dbReference type="ChEBI" id="CHEBI:83728"/>
        <dbReference type="ChEBI" id="CHEBI:85440"/>
        <dbReference type="EC" id="4.2.1.134"/>
    </reaction>
</comment>
<dbReference type="EMBL" id="ML121527">
    <property type="protein sequence ID" value="RPB29770.1"/>
    <property type="molecule type" value="Genomic_DNA"/>
</dbReference>
<keyword evidence="7 14" id="KW-0276">Fatty acid metabolism</keyword>
<evidence type="ECO:0000256" key="11">
    <source>
        <dbReference type="ARBA" id="ARBA00023160"/>
    </source>
</evidence>
<keyword evidence="6 14" id="KW-0812">Transmembrane</keyword>
<evidence type="ECO:0000256" key="9">
    <source>
        <dbReference type="ARBA" id="ARBA00023098"/>
    </source>
</evidence>
<comment type="subcellular location">
    <subcellularLocation>
        <location evidence="14">Endoplasmic reticulum membrane</location>
        <topology evidence="14">Multi-pass membrane protein</topology>
    </subcellularLocation>
    <subcellularLocation>
        <location evidence="1">Membrane</location>
        <topology evidence="1">Multi-pass membrane protein</topology>
    </subcellularLocation>
</comment>
<dbReference type="GO" id="GO:0030148">
    <property type="term" value="P:sphingolipid biosynthetic process"/>
    <property type="evidence" value="ECO:0007669"/>
    <property type="project" value="TreeGrafter"/>
</dbReference>
<dbReference type="PANTHER" id="PTHR11035:SF3">
    <property type="entry name" value="VERY-LONG-CHAIN (3R)-3-HYDROXYACYL-COA DEHYDRATASE"/>
    <property type="match status" value="1"/>
</dbReference>
<evidence type="ECO:0000256" key="6">
    <source>
        <dbReference type="ARBA" id="ARBA00022692"/>
    </source>
</evidence>
<feature type="transmembrane region" description="Helical" evidence="14">
    <location>
        <begin position="55"/>
        <end position="79"/>
    </location>
</feature>
<feature type="transmembrane region" description="Helical" evidence="14">
    <location>
        <begin position="170"/>
        <end position="191"/>
    </location>
</feature>
<proteinExistence type="inferred from homology"/>
<dbReference type="STRING" id="1051890.A0A3N4M401"/>
<accession>A0A3N4M401</accession>
<evidence type="ECO:0000256" key="2">
    <source>
        <dbReference type="ARBA" id="ARBA00005194"/>
    </source>
</evidence>
<gene>
    <name evidence="15" type="ORF">L211DRAFT_873398</name>
</gene>
<dbReference type="EC" id="4.2.1.134" evidence="4 14"/>
<evidence type="ECO:0000256" key="7">
    <source>
        <dbReference type="ARBA" id="ARBA00022832"/>
    </source>
</evidence>
<name>A0A3N4M401_9PEZI</name>
<feature type="transmembrane region" description="Helical" evidence="14">
    <location>
        <begin position="17"/>
        <end position="35"/>
    </location>
</feature>
<dbReference type="Proteomes" id="UP000267821">
    <property type="component" value="Unassembled WGS sequence"/>
</dbReference>
<dbReference type="FunCoup" id="A0A3N4M401">
    <property type="interactions" value="551"/>
</dbReference>
<comment type="caution">
    <text evidence="14">Lacks conserved residue(s) required for the propagation of feature annotation.</text>
</comment>
<evidence type="ECO:0000256" key="12">
    <source>
        <dbReference type="ARBA" id="ARBA00023239"/>
    </source>
</evidence>
<dbReference type="OrthoDB" id="46988at2759"/>
<keyword evidence="10 14" id="KW-0472">Membrane</keyword>
<dbReference type="InParanoid" id="A0A3N4M401"/>
<comment type="similarity">
    <text evidence="3 14">Belongs to the very long-chain fatty acids dehydratase HACD family.</text>
</comment>
<organism evidence="15 16">
    <name type="scientific">Terfezia boudieri ATCC MYA-4762</name>
    <dbReference type="NCBI Taxonomy" id="1051890"/>
    <lineage>
        <taxon>Eukaryota</taxon>
        <taxon>Fungi</taxon>
        <taxon>Dikarya</taxon>
        <taxon>Ascomycota</taxon>
        <taxon>Pezizomycotina</taxon>
        <taxon>Pezizomycetes</taxon>
        <taxon>Pezizales</taxon>
        <taxon>Pezizaceae</taxon>
        <taxon>Terfezia</taxon>
    </lineage>
</organism>
<reference evidence="15 16" key="1">
    <citation type="journal article" date="2018" name="Nat. Ecol. Evol.">
        <title>Pezizomycetes genomes reveal the molecular basis of ectomycorrhizal truffle lifestyle.</title>
        <authorList>
            <person name="Murat C."/>
            <person name="Payen T."/>
            <person name="Noel B."/>
            <person name="Kuo A."/>
            <person name="Morin E."/>
            <person name="Chen J."/>
            <person name="Kohler A."/>
            <person name="Krizsan K."/>
            <person name="Balestrini R."/>
            <person name="Da Silva C."/>
            <person name="Montanini B."/>
            <person name="Hainaut M."/>
            <person name="Levati E."/>
            <person name="Barry K.W."/>
            <person name="Belfiori B."/>
            <person name="Cichocki N."/>
            <person name="Clum A."/>
            <person name="Dockter R.B."/>
            <person name="Fauchery L."/>
            <person name="Guy J."/>
            <person name="Iotti M."/>
            <person name="Le Tacon F."/>
            <person name="Lindquist E.A."/>
            <person name="Lipzen A."/>
            <person name="Malagnac F."/>
            <person name="Mello A."/>
            <person name="Molinier V."/>
            <person name="Miyauchi S."/>
            <person name="Poulain J."/>
            <person name="Riccioni C."/>
            <person name="Rubini A."/>
            <person name="Sitrit Y."/>
            <person name="Splivallo R."/>
            <person name="Traeger S."/>
            <person name="Wang M."/>
            <person name="Zifcakova L."/>
            <person name="Wipf D."/>
            <person name="Zambonelli A."/>
            <person name="Paolocci F."/>
            <person name="Nowrousian M."/>
            <person name="Ottonello S."/>
            <person name="Baldrian P."/>
            <person name="Spatafora J.W."/>
            <person name="Henrissat B."/>
            <person name="Nagy L.G."/>
            <person name="Aury J.M."/>
            <person name="Wincker P."/>
            <person name="Grigoriev I.V."/>
            <person name="Bonfante P."/>
            <person name="Martin F.M."/>
        </authorList>
    </citation>
    <scope>NUCLEOTIDE SEQUENCE [LARGE SCALE GENOMIC DNA]</scope>
    <source>
        <strain evidence="15 16">ATCC MYA-4762</strain>
    </source>
</reference>
<dbReference type="GO" id="GO:0030497">
    <property type="term" value="P:fatty acid elongation"/>
    <property type="evidence" value="ECO:0007669"/>
    <property type="project" value="TreeGrafter"/>
</dbReference>
<keyword evidence="8 14" id="KW-1133">Transmembrane helix</keyword>
<keyword evidence="9 14" id="KW-0443">Lipid metabolism</keyword>
<keyword evidence="16" id="KW-1185">Reference proteome</keyword>
<comment type="function">
    <text evidence="14">Catalyzes the third of the four reactions of the long-chain fatty acids elongation cycle. This endoplasmic reticulum-bound enzymatic process, allows the addition of two carbons to the chain of long- and very long-chain fatty acids/VLCFAs per cycle. This enzyme catalyzes the dehydration of the 3-hydroxyacyl-CoA intermediate into trans-2,3-enoyl-CoA, within each cycle of fatty acid elongation. Thereby, it participates to the production of VLCFAs of different chain lengths that are involved in multiple biological processes as precursors of membrane lipids and lipid mediators.</text>
</comment>
<keyword evidence="5 14" id="KW-0444">Lipid biosynthesis</keyword>
<keyword evidence="11 14" id="KW-0275">Fatty acid biosynthesis</keyword>
<dbReference type="GO" id="GO:0042761">
    <property type="term" value="P:very long-chain fatty acid biosynthetic process"/>
    <property type="evidence" value="ECO:0007669"/>
    <property type="project" value="TreeGrafter"/>
</dbReference>
<evidence type="ECO:0000256" key="5">
    <source>
        <dbReference type="ARBA" id="ARBA00022516"/>
    </source>
</evidence>
<evidence type="ECO:0000256" key="3">
    <source>
        <dbReference type="ARBA" id="ARBA00007811"/>
    </source>
</evidence>
<protein>
    <recommendedName>
        <fullName evidence="4 14">Very-long-chain (3R)-3-hydroxyacyl-CoA dehydratase</fullName>
        <ecNumber evidence="4 14">4.2.1.134</ecNumber>
    </recommendedName>
</protein>
<sequence length="207" mass="23436">MSAITKTYLTGYSTLNALLWSVVLARTLTTLLTTFDPSAIYPSVGEFTRWAQTVIVLDFAHVLFGLVRTSLLTTLLQSFSRLFLVHAISPLSPTAHSSIFYTTMLVSWSVAEITRYTFYVYSAAGRAPRWLIWARYNFFFVLYVTGAGSEWACMWLSVRSGEVEEAGGKVVWGVVVGMLVAWPIFFPNQYLHMMALRRKMMRGKKKA</sequence>
<evidence type="ECO:0000256" key="8">
    <source>
        <dbReference type="ARBA" id="ARBA00022989"/>
    </source>
</evidence>
<evidence type="ECO:0000256" key="10">
    <source>
        <dbReference type="ARBA" id="ARBA00023136"/>
    </source>
</evidence>